<protein>
    <submittedName>
        <fullName evidence="1">Uncharacterized protein</fullName>
    </submittedName>
</protein>
<organism evidence="1 2">
    <name type="scientific">Nephila pilipes</name>
    <name type="common">Giant wood spider</name>
    <name type="synonym">Nephila maculata</name>
    <dbReference type="NCBI Taxonomy" id="299642"/>
    <lineage>
        <taxon>Eukaryota</taxon>
        <taxon>Metazoa</taxon>
        <taxon>Ecdysozoa</taxon>
        <taxon>Arthropoda</taxon>
        <taxon>Chelicerata</taxon>
        <taxon>Arachnida</taxon>
        <taxon>Araneae</taxon>
        <taxon>Araneomorphae</taxon>
        <taxon>Entelegynae</taxon>
        <taxon>Araneoidea</taxon>
        <taxon>Nephilidae</taxon>
        <taxon>Nephila</taxon>
    </lineage>
</organism>
<reference evidence="1" key="1">
    <citation type="submission" date="2020-08" db="EMBL/GenBank/DDBJ databases">
        <title>Multicomponent nature underlies the extraordinary mechanical properties of spider dragline silk.</title>
        <authorList>
            <person name="Kono N."/>
            <person name="Nakamura H."/>
            <person name="Mori M."/>
            <person name="Yoshida Y."/>
            <person name="Ohtoshi R."/>
            <person name="Malay A.D."/>
            <person name="Moran D.A.P."/>
            <person name="Tomita M."/>
            <person name="Numata K."/>
            <person name="Arakawa K."/>
        </authorList>
    </citation>
    <scope>NUCLEOTIDE SEQUENCE</scope>
</reference>
<dbReference type="Proteomes" id="UP000887013">
    <property type="component" value="Unassembled WGS sequence"/>
</dbReference>
<keyword evidence="2" id="KW-1185">Reference proteome</keyword>
<dbReference type="AlphaFoldDB" id="A0A8X6PEJ8"/>
<name>A0A8X6PEJ8_NEPPI</name>
<evidence type="ECO:0000313" key="1">
    <source>
        <dbReference type="EMBL" id="GFT66296.1"/>
    </source>
</evidence>
<evidence type="ECO:0000313" key="2">
    <source>
        <dbReference type="Proteomes" id="UP000887013"/>
    </source>
</evidence>
<gene>
    <name evidence="1" type="ORF">NPIL_670251</name>
</gene>
<comment type="caution">
    <text evidence="1">The sequence shown here is derived from an EMBL/GenBank/DDBJ whole genome shotgun (WGS) entry which is preliminary data.</text>
</comment>
<accession>A0A8X6PEJ8</accession>
<dbReference type="EMBL" id="BMAW01115499">
    <property type="protein sequence ID" value="GFT66296.1"/>
    <property type="molecule type" value="Genomic_DNA"/>
</dbReference>
<proteinExistence type="predicted"/>
<sequence>MYLDVSRCGPHRKTEAIDCGGEVYLRKSCQSRLLHTSKHLTSLPSEWQRILKVAVDSVMNLQSCHTDLVNPLLPLKLCGGIVNGSGVVVPFENSGLAFGYQDPGL</sequence>